<dbReference type="PROSITE" id="PS50280">
    <property type="entry name" value="SET"/>
    <property type="match status" value="1"/>
</dbReference>
<evidence type="ECO:0000256" key="1">
    <source>
        <dbReference type="SAM" id="MobiDB-lite"/>
    </source>
</evidence>
<dbReference type="EMBL" id="BNJQ01000006">
    <property type="protein sequence ID" value="GHP04026.1"/>
    <property type="molecule type" value="Genomic_DNA"/>
</dbReference>
<dbReference type="PANTHER" id="PTHR13271">
    <property type="entry name" value="UNCHARACTERIZED PUTATIVE METHYLTRANSFERASE"/>
    <property type="match status" value="1"/>
</dbReference>
<dbReference type="GO" id="GO:0016279">
    <property type="term" value="F:protein-lysine N-methyltransferase activity"/>
    <property type="evidence" value="ECO:0007669"/>
    <property type="project" value="TreeGrafter"/>
</dbReference>
<dbReference type="CDD" id="cd10527">
    <property type="entry name" value="SET_LSMT"/>
    <property type="match status" value="1"/>
</dbReference>
<name>A0A830H9N4_9CHLO</name>
<dbReference type="SUPFAM" id="SSF82199">
    <property type="entry name" value="SET domain"/>
    <property type="match status" value="1"/>
</dbReference>
<protein>
    <recommendedName>
        <fullName evidence="2">SET domain-containing protein</fullName>
    </recommendedName>
</protein>
<dbReference type="AlphaFoldDB" id="A0A830H9N4"/>
<reference evidence="3" key="1">
    <citation type="submission" date="2020-10" db="EMBL/GenBank/DDBJ databases">
        <title>Unveiling of a novel bifunctional photoreceptor, Dualchrome1, isolated from a cosmopolitan green alga.</title>
        <authorList>
            <person name="Suzuki S."/>
            <person name="Kawachi M."/>
        </authorList>
    </citation>
    <scope>NUCLEOTIDE SEQUENCE</scope>
    <source>
        <strain evidence="3">NIES 2893</strain>
    </source>
</reference>
<evidence type="ECO:0000259" key="2">
    <source>
        <dbReference type="PROSITE" id="PS50280"/>
    </source>
</evidence>
<dbReference type="PANTHER" id="PTHR13271:SF154">
    <property type="entry name" value="GRIP DOMAIN-CONTAINING PROTEIN"/>
    <property type="match status" value="1"/>
</dbReference>
<dbReference type="Proteomes" id="UP000660262">
    <property type="component" value="Unassembled WGS sequence"/>
</dbReference>
<dbReference type="InterPro" id="IPR050600">
    <property type="entry name" value="SETD3_SETD6_MTase"/>
</dbReference>
<gene>
    <name evidence="3" type="ORF">PPROV_000278000</name>
</gene>
<dbReference type="InterPro" id="IPR046341">
    <property type="entry name" value="SET_dom_sf"/>
</dbReference>
<feature type="region of interest" description="Disordered" evidence="1">
    <location>
        <begin position="1"/>
        <end position="29"/>
    </location>
</feature>
<organism evidence="3 4">
    <name type="scientific">Pycnococcus provasolii</name>
    <dbReference type="NCBI Taxonomy" id="41880"/>
    <lineage>
        <taxon>Eukaryota</taxon>
        <taxon>Viridiplantae</taxon>
        <taxon>Chlorophyta</taxon>
        <taxon>Pseudoscourfieldiophyceae</taxon>
        <taxon>Pseudoscourfieldiales</taxon>
        <taxon>Pycnococcaceae</taxon>
        <taxon>Pycnococcus</taxon>
    </lineage>
</organism>
<dbReference type="Gene3D" id="3.90.1410.10">
    <property type="entry name" value="set domain protein methyltransferase, domain 1"/>
    <property type="match status" value="1"/>
</dbReference>
<accession>A0A830H9N4</accession>
<comment type="caution">
    <text evidence="3">The sequence shown here is derived from an EMBL/GenBank/DDBJ whole genome shotgun (WGS) entry which is preliminary data.</text>
</comment>
<dbReference type="InterPro" id="IPR001214">
    <property type="entry name" value="SET_dom"/>
</dbReference>
<feature type="compositionally biased region" description="Basic residues" evidence="1">
    <location>
        <begin position="13"/>
        <end position="29"/>
    </location>
</feature>
<feature type="compositionally biased region" description="Polar residues" evidence="1">
    <location>
        <begin position="1"/>
        <end position="12"/>
    </location>
</feature>
<proteinExistence type="predicted"/>
<evidence type="ECO:0000313" key="4">
    <source>
        <dbReference type="Proteomes" id="UP000660262"/>
    </source>
</evidence>
<sequence length="469" mass="51069">MNLITRQSTTNQKHVRQHARLHRRGRARQGRMSLRCASSSISSLSSSHTPFDLLIETNEADLKSCEIARTSWGGRGLLATEHVGFGKRQNETVLRVPLAHALPLAVSADAEETAADLHEAMGVPDKLTQLLRPSSSDATKLGDLEKMALLLHWVTSEAASTPARVAYANSLPTRDELACGVLWTDGEYPELQDDALASEFRDERRRVHDAYQVARDALDDDFALVPSTAESYELAFARAISRTFGALDGALGLMVPVVDMANHAFGPTCNFRVSEKSFELYARRGAREGAELCITYGEDLTNAKLMRAYGFAMSCNPNEVVPVNVGEKLTACEEEEEEGEILAASVASALGGIPVDEGAAYAVAARRALEASSSSSHVELTSVIAAIEQLDAELTSFATTLEEDDHLLLLSSQSNHISSRSYAALMYRRERKRLLMATRSVLGASANIAWTQHAHVHSHERSPSSSSDY</sequence>
<keyword evidence="4" id="KW-1185">Reference proteome</keyword>
<dbReference type="OrthoDB" id="441812at2759"/>
<evidence type="ECO:0000313" key="3">
    <source>
        <dbReference type="EMBL" id="GHP04026.1"/>
    </source>
</evidence>
<feature type="domain" description="SET" evidence="2">
    <location>
        <begin position="63"/>
        <end position="297"/>
    </location>
</feature>